<dbReference type="Gene3D" id="3.40.50.300">
    <property type="entry name" value="P-loop containing nucleotide triphosphate hydrolases"/>
    <property type="match status" value="1"/>
</dbReference>
<dbReference type="PANTHER" id="PTHR35372">
    <property type="entry name" value="ATP BINDING PROTEIN-RELATED"/>
    <property type="match status" value="1"/>
</dbReference>
<proteinExistence type="predicted"/>
<dbReference type="InterPro" id="IPR027417">
    <property type="entry name" value="P-loop_NTPase"/>
</dbReference>
<keyword evidence="1" id="KW-0547">Nucleotide-binding</keyword>
<dbReference type="GO" id="GO:0005524">
    <property type="term" value="F:ATP binding"/>
    <property type="evidence" value="ECO:0007669"/>
    <property type="project" value="UniProtKB-KW"/>
</dbReference>
<dbReference type="Proteomes" id="UP000246894">
    <property type="component" value="Chromosome"/>
</dbReference>
<sequence length="514" mass="57693">MSEINNGFEDVELPTLNDTIIEIVEMVLEDVGLPVETTDSEMSEWIVNCVFDERIAWNKEFGWMAFYGCVWNRVSEQTIVEIVRIANASLHARFMAGGGGAALDATKVKKLLSASKIKSIVALLAGQVQVDAGMFDQRNDLLNTPTGVVNLRTLEILKSDPKFYFTKITNVPYIPKARHNDVESMLTCLDAVERNWLCDRHGQALIGSQPKDATITLLVGFGANGKTSVMHAANLAAGTFFGRIPVTVLAASSKVQPNDKMTLRGVRVALIEEFPEGHTFSNRNLKEVVGTPVIQGRFLFKEYVEWRSTHTLFVTTNDLPRVDETDHGTWRRFTVLTFPYRYVGPEKEQVAGDKLADPDLLARIEGNADGQLEAMLALMVEAAHANLSRGGKALAPTVKMSADLESWRERCDKVQGFVKECIEFDATCHVSASDLYFVYKNWMESQGNKPMSQPNFISKFLEHETVRPMRVEKKRVRAGQWETTFITPLRIFGTEIQSEELERYVAIRGVKFQK</sequence>
<organism evidence="6 7">
    <name type="scientific">Aurantimicrobium photophilum</name>
    <dbReference type="NCBI Taxonomy" id="1987356"/>
    <lineage>
        <taxon>Bacteria</taxon>
        <taxon>Bacillati</taxon>
        <taxon>Actinomycetota</taxon>
        <taxon>Actinomycetes</taxon>
        <taxon>Micrococcales</taxon>
        <taxon>Microbacteriaceae</taxon>
        <taxon>Aurantimicrobium</taxon>
    </lineage>
</organism>
<accession>A0A2Z3RYZ7</accession>
<dbReference type="PROSITE" id="PS51206">
    <property type="entry name" value="SF3_HELICASE_1"/>
    <property type="match status" value="1"/>
</dbReference>
<evidence type="ECO:0000313" key="7">
    <source>
        <dbReference type="Proteomes" id="UP000246894"/>
    </source>
</evidence>
<dbReference type="GO" id="GO:0004386">
    <property type="term" value="F:helicase activity"/>
    <property type="evidence" value="ECO:0007669"/>
    <property type="project" value="UniProtKB-KW"/>
</dbReference>
<dbReference type="Pfam" id="PF08706">
    <property type="entry name" value="D5_N"/>
    <property type="match status" value="1"/>
</dbReference>
<dbReference type="SMART" id="SM00885">
    <property type="entry name" value="D5_N"/>
    <property type="match status" value="1"/>
</dbReference>
<reference evidence="6 7" key="1">
    <citation type="submission" date="2017-10" db="EMBL/GenBank/DDBJ databases">
        <title>Genome of an Actinobacterium that displays light-enhanced growth.</title>
        <authorList>
            <person name="Maresca J.A."/>
            <person name="Hempel P."/>
            <person name="Shevchenko O."/>
            <person name="Miller K.J."/>
            <person name="Hahn M.W."/>
        </authorList>
    </citation>
    <scope>NUCLEOTIDE SEQUENCE [LARGE SCALE GENOMIC DNA]</scope>
    <source>
        <strain evidence="6 7">MWH-Mo1</strain>
    </source>
</reference>
<dbReference type="InterPro" id="IPR006500">
    <property type="entry name" value="Helicase_put_C_phage/plasmid"/>
</dbReference>
<evidence type="ECO:0000256" key="4">
    <source>
        <dbReference type="ARBA" id="ARBA00022840"/>
    </source>
</evidence>
<dbReference type="OrthoDB" id="9763644at2"/>
<protein>
    <recommendedName>
        <fullName evidence="5">SF3 helicase domain-containing protein</fullName>
    </recommendedName>
</protein>
<dbReference type="InterPro" id="IPR014818">
    <property type="entry name" value="Phage/plasmid_primase_P4_C"/>
</dbReference>
<dbReference type="GO" id="GO:0016787">
    <property type="term" value="F:hydrolase activity"/>
    <property type="evidence" value="ECO:0007669"/>
    <property type="project" value="UniProtKB-KW"/>
</dbReference>
<evidence type="ECO:0000256" key="2">
    <source>
        <dbReference type="ARBA" id="ARBA00022801"/>
    </source>
</evidence>
<dbReference type="RefSeq" id="WP_110233169.1">
    <property type="nucleotide sequence ID" value="NZ_CP023994.1"/>
</dbReference>
<dbReference type="InterPro" id="IPR014015">
    <property type="entry name" value="Helicase_SF3_DNA-vir"/>
</dbReference>
<keyword evidence="3" id="KW-0347">Helicase</keyword>
<evidence type="ECO:0000259" key="5">
    <source>
        <dbReference type="PROSITE" id="PS51206"/>
    </source>
</evidence>
<dbReference type="InterPro" id="IPR004968">
    <property type="entry name" value="DNA_primase/NTPase_C"/>
</dbReference>
<keyword evidence="2" id="KW-0378">Hydrolase</keyword>
<dbReference type="InterPro" id="IPR051620">
    <property type="entry name" value="ORF904-like_C"/>
</dbReference>
<dbReference type="AlphaFoldDB" id="A0A2Z3RYZ7"/>
<feature type="domain" description="SF3 helicase" evidence="5">
    <location>
        <begin position="192"/>
        <end position="351"/>
    </location>
</feature>
<evidence type="ECO:0000256" key="1">
    <source>
        <dbReference type="ARBA" id="ARBA00022741"/>
    </source>
</evidence>
<evidence type="ECO:0000256" key="3">
    <source>
        <dbReference type="ARBA" id="ARBA00022806"/>
    </source>
</evidence>
<dbReference type="PANTHER" id="PTHR35372:SF2">
    <property type="entry name" value="SF3 HELICASE DOMAIN-CONTAINING PROTEIN"/>
    <property type="match status" value="1"/>
</dbReference>
<evidence type="ECO:0000313" key="6">
    <source>
        <dbReference type="EMBL" id="AWR21314.1"/>
    </source>
</evidence>
<dbReference type="Pfam" id="PF03288">
    <property type="entry name" value="Pox_D5"/>
    <property type="match status" value="1"/>
</dbReference>
<keyword evidence="4" id="KW-0067">ATP-binding</keyword>
<dbReference type="NCBIfam" id="TIGR01613">
    <property type="entry name" value="primase_Cterm"/>
    <property type="match status" value="1"/>
</dbReference>
<dbReference type="EMBL" id="CP023994">
    <property type="protein sequence ID" value="AWR21314.1"/>
    <property type="molecule type" value="Genomic_DNA"/>
</dbReference>
<keyword evidence="7" id="KW-1185">Reference proteome</keyword>
<gene>
    <name evidence="6" type="ORF">AURMO_00705</name>
</gene>
<name>A0A2Z3RYZ7_9MICO</name>
<dbReference type="SUPFAM" id="SSF52540">
    <property type="entry name" value="P-loop containing nucleoside triphosphate hydrolases"/>
    <property type="match status" value="1"/>
</dbReference>
<dbReference type="KEGG" id="aum:AURMO_00705"/>